<dbReference type="EMBL" id="BK059132">
    <property type="protein sequence ID" value="DAE33226.1"/>
    <property type="molecule type" value="Genomic_DNA"/>
</dbReference>
<accession>A0A8S5RPZ3</accession>
<evidence type="ECO:0000313" key="1">
    <source>
        <dbReference type="EMBL" id="DAE33226.1"/>
    </source>
</evidence>
<name>A0A8S5RPZ3_9VIRU</name>
<protein>
    <submittedName>
        <fullName evidence="1">Uncharacterized protein</fullName>
    </submittedName>
</protein>
<sequence length="34" mass="4039">MLLHINKNNIKYIIYNQKTRFDTNVEDASLTDLV</sequence>
<reference evidence="1" key="1">
    <citation type="journal article" date="2021" name="Proc. Natl. Acad. Sci. U.S.A.">
        <title>A Catalog of Tens of Thousands of Viruses from Human Metagenomes Reveals Hidden Associations with Chronic Diseases.</title>
        <authorList>
            <person name="Tisza M.J."/>
            <person name="Buck C.B."/>
        </authorList>
    </citation>
    <scope>NUCLEOTIDE SEQUENCE</scope>
    <source>
        <strain evidence="1">Ctrcb4</strain>
    </source>
</reference>
<proteinExistence type="predicted"/>
<organism evidence="1">
    <name type="scientific">virus sp. ctrcb4</name>
    <dbReference type="NCBI Taxonomy" id="2825824"/>
    <lineage>
        <taxon>Viruses</taxon>
    </lineage>
</organism>